<evidence type="ECO:0000313" key="8">
    <source>
        <dbReference type="Proteomes" id="UP000007947"/>
    </source>
</evidence>
<gene>
    <name evidence="7" type="ordered locus">MLP_04270</name>
</gene>
<dbReference type="PANTHER" id="PTHR11814">
    <property type="entry name" value="SULFATE TRANSPORTER"/>
    <property type="match status" value="1"/>
</dbReference>
<dbReference type="HOGENOM" id="CLU_003182_13_1_11"/>
<keyword evidence="4 5" id="KW-0472">Membrane</keyword>
<feature type="transmembrane region" description="Helical" evidence="5">
    <location>
        <begin position="319"/>
        <end position="336"/>
    </location>
</feature>
<organism evidence="7 8">
    <name type="scientific">Microlunatus phosphovorus (strain ATCC 700054 / DSM 10555 / JCM 9379 / NBRC 101784 / NCIMB 13414 / VKM Ac-1990 / NM-1)</name>
    <dbReference type="NCBI Taxonomy" id="1032480"/>
    <lineage>
        <taxon>Bacteria</taxon>
        <taxon>Bacillati</taxon>
        <taxon>Actinomycetota</taxon>
        <taxon>Actinomycetes</taxon>
        <taxon>Propionibacteriales</taxon>
        <taxon>Propionibacteriaceae</taxon>
        <taxon>Microlunatus</taxon>
    </lineage>
</organism>
<feature type="transmembrane region" description="Helical" evidence="5">
    <location>
        <begin position="366"/>
        <end position="386"/>
    </location>
</feature>
<dbReference type="PROSITE" id="PS50031">
    <property type="entry name" value="EH"/>
    <property type="match status" value="1"/>
</dbReference>
<accession>F5XJB5</accession>
<dbReference type="GO" id="GO:0016020">
    <property type="term" value="C:membrane"/>
    <property type="evidence" value="ECO:0007669"/>
    <property type="project" value="UniProtKB-SubCell"/>
</dbReference>
<evidence type="ECO:0000259" key="6">
    <source>
        <dbReference type="PROSITE" id="PS50031"/>
    </source>
</evidence>
<dbReference type="Gene3D" id="3.30.750.24">
    <property type="entry name" value="STAS domain"/>
    <property type="match status" value="1"/>
</dbReference>
<sequence length="562" mass="58583">MPTPHRAGRQSRFGRPTGKDVVSGFVTGLFSIPEGMAYASIGGFNPVLGLYSGMAPTVVGALFARTVLMTTTLTSAIALSSRSVLAEAGLDPSDPGNIATLTLLVGLVMVLFGLFKLGSAMSFVSTAVMTGFTTGIALQIVAGVLKDATAYASQQSNTLLKIADWAVHISQWQLAPTLVTVATIAVWALARLVRPLKAMATLISLAVVTVAVAVLGVQVETVADIASIPNALPHPVLPNLEAAPHLITGAIAVALVALAQAAGIGAAVPNPDGSRTNVSRDFVAQGLANLAGGVSQALPTGGSLSRTGVATSAGARTRWSNVFAGLWLALIVVLVGKQAELIPMPVIGGLVMVIGIELVTGRRKDIALVLRTAPLSAVAMIVTFVATTALPLQQAIFLGAGLSLVLFCVQVQRQARLVALVRRPDGRWQSAKLPEQIPSHQVTVLGYLGAGIFAELERIDQHWPSIDQTRHAVVVLEVRTIPDVPSATLVEAFGRWADRLAERDSRLILAGVDPALVETLKHSGLADRIGEHNIVPATGVLLEALETAYASGRSWLASRDTP</sequence>
<dbReference type="GO" id="GO:0055085">
    <property type="term" value="P:transmembrane transport"/>
    <property type="evidence" value="ECO:0007669"/>
    <property type="project" value="InterPro"/>
</dbReference>
<evidence type="ECO:0000256" key="3">
    <source>
        <dbReference type="ARBA" id="ARBA00022989"/>
    </source>
</evidence>
<evidence type="ECO:0000256" key="4">
    <source>
        <dbReference type="ARBA" id="ARBA00023136"/>
    </source>
</evidence>
<feature type="transmembrane region" description="Helical" evidence="5">
    <location>
        <begin position="122"/>
        <end position="145"/>
    </location>
</feature>
<dbReference type="InterPro" id="IPR000261">
    <property type="entry name" value="EH_dom"/>
</dbReference>
<keyword evidence="3 5" id="KW-1133">Transmembrane helix</keyword>
<dbReference type="InterPro" id="IPR036513">
    <property type="entry name" value="STAS_dom_sf"/>
</dbReference>
<feature type="transmembrane region" description="Helical" evidence="5">
    <location>
        <begin position="98"/>
        <end position="115"/>
    </location>
</feature>
<feature type="transmembrane region" description="Helical" evidence="5">
    <location>
        <begin position="342"/>
        <end position="359"/>
    </location>
</feature>
<feature type="domain" description="EH" evidence="6">
    <location>
        <begin position="186"/>
        <end position="243"/>
    </location>
</feature>
<dbReference type="STRING" id="1032480.MLP_04270"/>
<evidence type="ECO:0000256" key="2">
    <source>
        <dbReference type="ARBA" id="ARBA00022692"/>
    </source>
</evidence>
<dbReference type="KEGG" id="mph:MLP_04270"/>
<feature type="transmembrane region" description="Helical" evidence="5">
    <location>
        <begin position="202"/>
        <end position="226"/>
    </location>
</feature>
<dbReference type="eggNOG" id="COG0659">
    <property type="taxonomic scope" value="Bacteria"/>
</dbReference>
<dbReference type="RefSeq" id="WP_013861330.1">
    <property type="nucleotide sequence ID" value="NC_015635.1"/>
</dbReference>
<evidence type="ECO:0000256" key="1">
    <source>
        <dbReference type="ARBA" id="ARBA00004141"/>
    </source>
</evidence>
<dbReference type="EMBL" id="AP012204">
    <property type="protein sequence ID" value="BAK33441.1"/>
    <property type="molecule type" value="Genomic_DNA"/>
</dbReference>
<evidence type="ECO:0000256" key="5">
    <source>
        <dbReference type="SAM" id="Phobius"/>
    </source>
</evidence>
<reference evidence="7 8" key="1">
    <citation type="submission" date="2011-05" db="EMBL/GenBank/DDBJ databases">
        <title>Whole genome sequence of Microlunatus phosphovorus NM-1.</title>
        <authorList>
            <person name="Hosoyama A."/>
            <person name="Sasaki K."/>
            <person name="Harada T."/>
            <person name="Igarashi R."/>
            <person name="Kawakoshi A."/>
            <person name="Sasagawa M."/>
            <person name="Fukada J."/>
            <person name="Nakamura S."/>
            <person name="Katano Y."/>
            <person name="Hanada S."/>
            <person name="Kamagata Y."/>
            <person name="Nakamura N."/>
            <person name="Yamazaki S."/>
            <person name="Fujita N."/>
        </authorList>
    </citation>
    <scope>NUCLEOTIDE SEQUENCE [LARGE SCALE GENOMIC DNA]</scope>
    <source>
        <strain evidence="8">ATCC 700054 / DSM 10555 / JCM 9379 / NBRC 101784 / NCIMB 13414 / VKM Ac-1990 / NM-1</strain>
    </source>
</reference>
<comment type="subcellular location">
    <subcellularLocation>
        <location evidence="1">Membrane</location>
        <topology evidence="1">Multi-pass membrane protein</topology>
    </subcellularLocation>
</comment>
<dbReference type="InterPro" id="IPR011547">
    <property type="entry name" value="SLC26A/SulP_dom"/>
</dbReference>
<dbReference type="InterPro" id="IPR001902">
    <property type="entry name" value="SLC26A/SulP_fam"/>
</dbReference>
<keyword evidence="2 5" id="KW-0812">Transmembrane</keyword>
<dbReference type="Proteomes" id="UP000007947">
    <property type="component" value="Chromosome"/>
</dbReference>
<feature type="transmembrane region" description="Helical" evidence="5">
    <location>
        <begin position="246"/>
        <end position="268"/>
    </location>
</feature>
<name>F5XJB5_MICPN</name>
<dbReference type="AlphaFoldDB" id="F5XJB5"/>
<evidence type="ECO:0000313" key="7">
    <source>
        <dbReference type="EMBL" id="BAK33441.1"/>
    </source>
</evidence>
<protein>
    <submittedName>
        <fullName evidence="7">Putative transporter</fullName>
    </submittedName>
</protein>
<feature type="transmembrane region" description="Helical" evidence="5">
    <location>
        <begin position="21"/>
        <end position="41"/>
    </location>
</feature>
<feature type="transmembrane region" description="Helical" evidence="5">
    <location>
        <begin position="165"/>
        <end position="190"/>
    </location>
</feature>
<dbReference type="Pfam" id="PF00916">
    <property type="entry name" value="Sulfate_transp"/>
    <property type="match status" value="1"/>
</dbReference>
<keyword evidence="8" id="KW-1185">Reference proteome</keyword>
<proteinExistence type="predicted"/>